<dbReference type="Proteomes" id="UP000646827">
    <property type="component" value="Unassembled WGS sequence"/>
</dbReference>
<feature type="domain" description="Alpha/beta hydrolase fold-3" evidence="2">
    <location>
        <begin position="90"/>
        <end position="291"/>
    </location>
</feature>
<name>A0A8H7S3L9_9FUNG</name>
<reference evidence="3 4" key="1">
    <citation type="submission" date="2020-12" db="EMBL/GenBank/DDBJ databases">
        <title>Metabolic potential, ecology and presence of endohyphal bacteria is reflected in genomic diversity of Mucoromycotina.</title>
        <authorList>
            <person name="Muszewska A."/>
            <person name="Okrasinska A."/>
            <person name="Steczkiewicz K."/>
            <person name="Drgas O."/>
            <person name="Orlowska M."/>
            <person name="Perlinska-Lenart U."/>
            <person name="Aleksandrzak-Piekarczyk T."/>
            <person name="Szatraj K."/>
            <person name="Zielenkiewicz U."/>
            <person name="Pilsyk S."/>
            <person name="Malc E."/>
            <person name="Mieczkowski P."/>
            <person name="Kruszewska J.S."/>
            <person name="Biernat P."/>
            <person name="Pawlowska J."/>
        </authorList>
    </citation>
    <scope>NUCLEOTIDE SEQUENCE [LARGE SCALE GENOMIC DNA]</scope>
    <source>
        <strain evidence="3 4">CBS 142.35</strain>
    </source>
</reference>
<dbReference type="InterPro" id="IPR013094">
    <property type="entry name" value="AB_hydrolase_3"/>
</dbReference>
<dbReference type="PANTHER" id="PTHR48081">
    <property type="entry name" value="AB HYDROLASE SUPERFAMILY PROTEIN C4A8.06C"/>
    <property type="match status" value="1"/>
</dbReference>
<dbReference type="PANTHER" id="PTHR48081:SF8">
    <property type="entry name" value="ALPHA_BETA HYDROLASE FOLD-3 DOMAIN-CONTAINING PROTEIN-RELATED"/>
    <property type="match status" value="1"/>
</dbReference>
<sequence length="320" mass="35462">MAPNNTRIVLDPIFVNYVNSPEFTPLTTIGDKLDIKKRMKLMREVVEKPHIGQKLPEIIEEDKTVVHGGYELRLSLFRPIGTENENLPAVIFYHGGGWVFGSKITYGKTMRDIAITNHVVVVYIDYTLSPEVKFPTINEECYTTLTWLLENGSNNNIDISKIATCGDSAGGQLATSIPLMAKKRGLGSDVVKSQILVYPATTEAHNDFESYQAFSTGEYDDEERKTGAKNNFFAYPLCATLEELKGLPPALVLTAEADIIRDEGEAYARKLIQAGVPVTAVRILGSIHGYFNLPVANESQAYKQTMAIISQHLNEAFGKQ</sequence>
<gene>
    <name evidence="3" type="ORF">INT45_008833</name>
</gene>
<keyword evidence="4" id="KW-1185">Reference proteome</keyword>
<evidence type="ECO:0000313" key="3">
    <source>
        <dbReference type="EMBL" id="KAG2221508.1"/>
    </source>
</evidence>
<dbReference type="GO" id="GO:0016787">
    <property type="term" value="F:hydrolase activity"/>
    <property type="evidence" value="ECO:0007669"/>
    <property type="project" value="UniProtKB-KW"/>
</dbReference>
<dbReference type="Gene3D" id="3.40.50.1820">
    <property type="entry name" value="alpha/beta hydrolase"/>
    <property type="match status" value="1"/>
</dbReference>
<dbReference type="InterPro" id="IPR029058">
    <property type="entry name" value="AB_hydrolase_fold"/>
</dbReference>
<keyword evidence="1" id="KW-0378">Hydrolase</keyword>
<organism evidence="3 4">
    <name type="scientific">Circinella minor</name>
    <dbReference type="NCBI Taxonomy" id="1195481"/>
    <lineage>
        <taxon>Eukaryota</taxon>
        <taxon>Fungi</taxon>
        <taxon>Fungi incertae sedis</taxon>
        <taxon>Mucoromycota</taxon>
        <taxon>Mucoromycotina</taxon>
        <taxon>Mucoromycetes</taxon>
        <taxon>Mucorales</taxon>
        <taxon>Lichtheimiaceae</taxon>
        <taxon>Circinella</taxon>
    </lineage>
</organism>
<dbReference type="InterPro" id="IPR050300">
    <property type="entry name" value="GDXG_lipolytic_enzyme"/>
</dbReference>
<dbReference type="AlphaFoldDB" id="A0A8H7S3L9"/>
<evidence type="ECO:0000259" key="2">
    <source>
        <dbReference type="Pfam" id="PF07859"/>
    </source>
</evidence>
<comment type="caution">
    <text evidence="3">The sequence shown here is derived from an EMBL/GenBank/DDBJ whole genome shotgun (WGS) entry which is preliminary data.</text>
</comment>
<proteinExistence type="predicted"/>
<dbReference type="EMBL" id="JAEPRB010000107">
    <property type="protein sequence ID" value="KAG2221508.1"/>
    <property type="molecule type" value="Genomic_DNA"/>
</dbReference>
<dbReference type="OrthoDB" id="408631at2759"/>
<accession>A0A8H7S3L9</accession>
<evidence type="ECO:0000256" key="1">
    <source>
        <dbReference type="ARBA" id="ARBA00022801"/>
    </source>
</evidence>
<dbReference type="Pfam" id="PF07859">
    <property type="entry name" value="Abhydrolase_3"/>
    <property type="match status" value="1"/>
</dbReference>
<protein>
    <recommendedName>
        <fullName evidence="2">Alpha/beta hydrolase fold-3 domain-containing protein</fullName>
    </recommendedName>
</protein>
<dbReference type="SUPFAM" id="SSF53474">
    <property type="entry name" value="alpha/beta-Hydrolases"/>
    <property type="match status" value="1"/>
</dbReference>
<evidence type="ECO:0000313" key="4">
    <source>
        <dbReference type="Proteomes" id="UP000646827"/>
    </source>
</evidence>